<evidence type="ECO:0000256" key="1">
    <source>
        <dbReference type="SAM" id="MobiDB-lite"/>
    </source>
</evidence>
<reference evidence="3 4" key="2">
    <citation type="journal article" date="2015" name="Stand. Genomic Sci.">
        <title>High quality draft genomic sequence of Arenimonas donghaensis DSM 18148(T).</title>
        <authorList>
            <person name="Chen F."/>
            <person name="Wang H."/>
            <person name="Cao Y."/>
            <person name="Li X."/>
            <person name="Wang G."/>
        </authorList>
    </citation>
    <scope>NUCLEOTIDE SEQUENCE [LARGE SCALE GENOMIC DNA]</scope>
    <source>
        <strain evidence="3 4">HO3-R19</strain>
    </source>
</reference>
<dbReference type="SUPFAM" id="SSF54106">
    <property type="entry name" value="LysM domain"/>
    <property type="match status" value="1"/>
</dbReference>
<feature type="compositionally biased region" description="Basic and acidic residues" evidence="1">
    <location>
        <begin position="27"/>
        <end position="36"/>
    </location>
</feature>
<dbReference type="OrthoDB" id="9795421at2"/>
<feature type="non-terminal residue" evidence="3">
    <location>
        <position position="123"/>
    </location>
</feature>
<organism evidence="3 4">
    <name type="scientific">Arenimonas donghaensis DSM 18148 = HO3-R19</name>
    <dbReference type="NCBI Taxonomy" id="1121014"/>
    <lineage>
        <taxon>Bacteria</taxon>
        <taxon>Pseudomonadati</taxon>
        <taxon>Pseudomonadota</taxon>
        <taxon>Gammaproteobacteria</taxon>
        <taxon>Lysobacterales</taxon>
        <taxon>Lysobacteraceae</taxon>
        <taxon>Arenimonas</taxon>
    </lineage>
</organism>
<dbReference type="EMBL" id="AVCJ01000012">
    <property type="protein sequence ID" value="KFL36873.1"/>
    <property type="molecule type" value="Genomic_DNA"/>
</dbReference>
<sequence>MKPSIARTLAWILVVALLAGCGHSRVVKREGSRPAPERATQSMPRSGDYEVKRGDTLYGIAFRHGLDYREVAALNRIGPPYTIYPGQRLRLQAQGSARPAQGVTGMPAPRTPAPAPAAGTAPG</sequence>
<dbReference type="Gene3D" id="3.10.350.10">
    <property type="entry name" value="LysM domain"/>
    <property type="match status" value="1"/>
</dbReference>
<dbReference type="AlphaFoldDB" id="A0A087MJ20"/>
<feature type="domain" description="LysM" evidence="2">
    <location>
        <begin position="47"/>
        <end position="91"/>
    </location>
</feature>
<feature type="region of interest" description="Disordered" evidence="1">
    <location>
        <begin position="26"/>
        <end position="50"/>
    </location>
</feature>
<evidence type="ECO:0000313" key="4">
    <source>
        <dbReference type="Proteomes" id="UP000029085"/>
    </source>
</evidence>
<dbReference type="PROSITE" id="PS51257">
    <property type="entry name" value="PROKAR_LIPOPROTEIN"/>
    <property type="match status" value="1"/>
</dbReference>
<dbReference type="RefSeq" id="WP_034223267.1">
    <property type="nucleotide sequence ID" value="NZ_AVCJ01000012.1"/>
</dbReference>
<dbReference type="InterPro" id="IPR036779">
    <property type="entry name" value="LysM_dom_sf"/>
</dbReference>
<dbReference type="CDD" id="cd00118">
    <property type="entry name" value="LysM"/>
    <property type="match status" value="1"/>
</dbReference>
<dbReference type="InterPro" id="IPR018392">
    <property type="entry name" value="LysM"/>
</dbReference>
<gene>
    <name evidence="3" type="ORF">N788_04445</name>
</gene>
<evidence type="ECO:0000259" key="2">
    <source>
        <dbReference type="PROSITE" id="PS51782"/>
    </source>
</evidence>
<dbReference type="STRING" id="1121014.N788_04445"/>
<comment type="caution">
    <text evidence="3">The sequence shown here is derived from an EMBL/GenBank/DDBJ whole genome shotgun (WGS) entry which is preliminary data.</text>
</comment>
<proteinExistence type="predicted"/>
<feature type="region of interest" description="Disordered" evidence="1">
    <location>
        <begin position="92"/>
        <end position="123"/>
    </location>
</feature>
<accession>A0A087MJ20</accession>
<dbReference type="SMART" id="SM00257">
    <property type="entry name" value="LysM"/>
    <property type="match status" value="1"/>
</dbReference>
<name>A0A087MJ20_9GAMM</name>
<reference evidence="4" key="1">
    <citation type="submission" date="2013-08" db="EMBL/GenBank/DDBJ databases">
        <title>Genome sequencing of Arenimonas donghaensis.</title>
        <authorList>
            <person name="Chen F."/>
            <person name="Wang G."/>
        </authorList>
    </citation>
    <scope>NUCLEOTIDE SEQUENCE [LARGE SCALE GENOMIC DNA]</scope>
    <source>
        <strain evidence="4">HO3-R19</strain>
    </source>
</reference>
<dbReference type="PROSITE" id="PS51782">
    <property type="entry name" value="LYSM"/>
    <property type="match status" value="1"/>
</dbReference>
<keyword evidence="4" id="KW-1185">Reference proteome</keyword>
<protein>
    <recommendedName>
        <fullName evidence="2">LysM domain-containing protein</fullName>
    </recommendedName>
</protein>
<dbReference type="Proteomes" id="UP000029085">
    <property type="component" value="Unassembled WGS sequence"/>
</dbReference>
<evidence type="ECO:0000313" key="3">
    <source>
        <dbReference type="EMBL" id="KFL36873.1"/>
    </source>
</evidence>
<dbReference type="Pfam" id="PF01476">
    <property type="entry name" value="LysM"/>
    <property type="match status" value="1"/>
</dbReference>